<evidence type="ECO:0000256" key="1">
    <source>
        <dbReference type="SAM" id="MobiDB-lite"/>
    </source>
</evidence>
<organism evidence="2 3">
    <name type="scientific">Botryosphaeria parva (strain UCR-NP2)</name>
    <name type="common">Grapevine canker fungus</name>
    <name type="synonym">Neofusicoccum parvum</name>
    <dbReference type="NCBI Taxonomy" id="1287680"/>
    <lineage>
        <taxon>Eukaryota</taxon>
        <taxon>Fungi</taxon>
        <taxon>Dikarya</taxon>
        <taxon>Ascomycota</taxon>
        <taxon>Pezizomycotina</taxon>
        <taxon>Dothideomycetes</taxon>
        <taxon>Dothideomycetes incertae sedis</taxon>
        <taxon>Botryosphaeriales</taxon>
        <taxon>Botryosphaeriaceae</taxon>
        <taxon>Neofusicoccum</taxon>
    </lineage>
</organism>
<gene>
    <name evidence="2" type="ORF">UCRNP2_8484</name>
</gene>
<feature type="compositionally biased region" description="Gly residues" evidence="1">
    <location>
        <begin position="84"/>
        <end position="99"/>
    </location>
</feature>
<dbReference type="AlphaFoldDB" id="R1G073"/>
<protein>
    <submittedName>
        <fullName evidence="2">Uncharacterized protein</fullName>
    </submittedName>
</protein>
<accession>R1G073</accession>
<dbReference type="KEGG" id="npa:UCRNP2_8484"/>
<feature type="compositionally biased region" description="Polar residues" evidence="1">
    <location>
        <begin position="20"/>
        <end position="30"/>
    </location>
</feature>
<evidence type="ECO:0000313" key="2">
    <source>
        <dbReference type="EMBL" id="EOD44815.1"/>
    </source>
</evidence>
<proteinExistence type="predicted"/>
<dbReference type="Proteomes" id="UP000013521">
    <property type="component" value="Unassembled WGS sequence"/>
</dbReference>
<feature type="region of interest" description="Disordered" evidence="1">
    <location>
        <begin position="1"/>
        <end position="51"/>
    </location>
</feature>
<reference evidence="3" key="1">
    <citation type="journal article" date="2013" name="Genome Announc.">
        <title>Draft genome sequence of Neofusicoccum parvum isolate UCR-NP2, a fungal vascular pathogen associated with grapevine cankers.</title>
        <authorList>
            <person name="Blanco-Ulate B."/>
            <person name="Rolshausen P."/>
            <person name="Cantu D."/>
        </authorList>
    </citation>
    <scope>NUCLEOTIDE SEQUENCE [LARGE SCALE GENOMIC DNA]</scope>
    <source>
        <strain evidence="3">UCR-NP2</strain>
    </source>
</reference>
<name>R1G073_BOTPV</name>
<feature type="region of interest" description="Disordered" evidence="1">
    <location>
        <begin position="83"/>
        <end position="121"/>
    </location>
</feature>
<feature type="compositionally biased region" description="Basic residues" evidence="1">
    <location>
        <begin position="101"/>
        <end position="111"/>
    </location>
</feature>
<dbReference type="HOGENOM" id="CLU_1547317_0_0_1"/>
<dbReference type="EMBL" id="KB916665">
    <property type="protein sequence ID" value="EOD44815.1"/>
    <property type="molecule type" value="Genomic_DNA"/>
</dbReference>
<evidence type="ECO:0000313" key="3">
    <source>
        <dbReference type="Proteomes" id="UP000013521"/>
    </source>
</evidence>
<sequence length="173" mass="18875">MGVRPSRHVKPFEGIPLLTEMQQLPSNDRPSPTPHAVPSATHRSSAPAALDYPHQSNFTFYKSAVPPRHARSRKLSKLRRIMLCGGGGSSSGSSDGGGSWRARRRGGRKGRGQVTRGLRDDEDNFSVADSFASETESLKSGSSAIVSILHRPKGAAQPFRECELKKRRVLDDE</sequence>